<name>A0A6A4ZQC8_9STRA</name>
<dbReference type="SUPFAM" id="SSF90209">
    <property type="entry name" value="Ran binding protein zinc finger-like"/>
    <property type="match status" value="1"/>
</dbReference>
<keyword evidence="3" id="KW-0862">Zinc</keyword>
<keyword evidence="1" id="KW-0479">Metal-binding</keyword>
<dbReference type="PROSITE" id="PS01358">
    <property type="entry name" value="ZF_RANBP2_1"/>
    <property type="match status" value="1"/>
</dbReference>
<dbReference type="InterPro" id="IPR036443">
    <property type="entry name" value="Znf_RanBP2_sf"/>
</dbReference>
<evidence type="ECO:0000256" key="1">
    <source>
        <dbReference type="ARBA" id="ARBA00022723"/>
    </source>
</evidence>
<sequence>MSTREPRLSSNGTVFVADSASAVTQFAVIIMAVLAFLFLVQASYRMRAGTSVAGNSQQLRQNLIDGMATTPTFRRSEVQDLLQDVPTWACSVCEFNNLEGVAHCSLCLTPRDTYLIEANDSVTTFRHGQVSLQPPLVPRPVMNTLFYLHSVLPEDLNPRQRSARMRRQWTRAIDADGAVTWACHFTNAPCSTSSHVVQV</sequence>
<protein>
    <recommendedName>
        <fullName evidence="6">RanBP2-type domain-containing protein</fullName>
    </recommendedName>
</protein>
<gene>
    <name evidence="8" type="ORF">As57867_005655</name>
    <name evidence="7" type="ORF">As57867_005657</name>
</gene>
<keyword evidence="5" id="KW-0812">Transmembrane</keyword>
<dbReference type="AlphaFoldDB" id="A0A6A4ZQC8"/>
<evidence type="ECO:0000259" key="6">
    <source>
        <dbReference type="PROSITE" id="PS50199"/>
    </source>
</evidence>
<organism evidence="8">
    <name type="scientific">Aphanomyces stellatus</name>
    <dbReference type="NCBI Taxonomy" id="120398"/>
    <lineage>
        <taxon>Eukaryota</taxon>
        <taxon>Sar</taxon>
        <taxon>Stramenopiles</taxon>
        <taxon>Oomycota</taxon>
        <taxon>Saprolegniomycetes</taxon>
        <taxon>Saprolegniales</taxon>
        <taxon>Verrucalvaceae</taxon>
        <taxon>Aphanomyces</taxon>
    </lineage>
</organism>
<feature type="non-terminal residue" evidence="8">
    <location>
        <position position="199"/>
    </location>
</feature>
<keyword evidence="5" id="KW-0472">Membrane</keyword>
<evidence type="ECO:0000313" key="7">
    <source>
        <dbReference type="EMBL" id="KAF0710008.1"/>
    </source>
</evidence>
<dbReference type="InterPro" id="IPR001876">
    <property type="entry name" value="Znf_RanBP2"/>
</dbReference>
<evidence type="ECO:0000256" key="3">
    <source>
        <dbReference type="ARBA" id="ARBA00022833"/>
    </source>
</evidence>
<dbReference type="EMBL" id="VJMH01002116">
    <property type="protein sequence ID" value="KAF0710020.1"/>
    <property type="molecule type" value="Genomic_DNA"/>
</dbReference>
<feature type="transmembrane region" description="Helical" evidence="5">
    <location>
        <begin position="20"/>
        <end position="40"/>
    </location>
</feature>
<evidence type="ECO:0000256" key="2">
    <source>
        <dbReference type="ARBA" id="ARBA00022771"/>
    </source>
</evidence>
<proteinExistence type="predicted"/>
<keyword evidence="2 4" id="KW-0863">Zinc-finger</keyword>
<reference evidence="8" key="1">
    <citation type="submission" date="2019-06" db="EMBL/GenBank/DDBJ databases">
        <title>Genomics analysis of Aphanomyces spp. identifies a new class of oomycete effector associated with host adaptation.</title>
        <authorList>
            <person name="Gaulin E."/>
        </authorList>
    </citation>
    <scope>NUCLEOTIDE SEQUENCE</scope>
    <source>
        <strain evidence="8">CBS 578.67</strain>
    </source>
</reference>
<feature type="domain" description="RanBP2-type" evidence="6">
    <location>
        <begin position="84"/>
        <end position="113"/>
    </location>
</feature>
<evidence type="ECO:0000256" key="5">
    <source>
        <dbReference type="SAM" id="Phobius"/>
    </source>
</evidence>
<evidence type="ECO:0000256" key="4">
    <source>
        <dbReference type="PROSITE-ProRule" id="PRU00322"/>
    </source>
</evidence>
<keyword evidence="5" id="KW-1133">Transmembrane helix</keyword>
<accession>A0A6A4ZQC8</accession>
<dbReference type="GO" id="GO:0008270">
    <property type="term" value="F:zinc ion binding"/>
    <property type="evidence" value="ECO:0007669"/>
    <property type="project" value="UniProtKB-KW"/>
</dbReference>
<dbReference type="EMBL" id="VJMH01002118">
    <property type="protein sequence ID" value="KAF0710008.1"/>
    <property type="molecule type" value="Genomic_DNA"/>
</dbReference>
<evidence type="ECO:0000313" key="8">
    <source>
        <dbReference type="EMBL" id="KAF0710020.1"/>
    </source>
</evidence>
<dbReference type="PROSITE" id="PS50199">
    <property type="entry name" value="ZF_RANBP2_2"/>
    <property type="match status" value="1"/>
</dbReference>
<comment type="caution">
    <text evidence="8">The sequence shown here is derived from an EMBL/GenBank/DDBJ whole genome shotgun (WGS) entry which is preliminary data.</text>
</comment>